<comment type="caution">
    <text evidence="2">The sequence shown here is derived from an EMBL/GenBank/DDBJ whole genome shotgun (WGS) entry which is preliminary data.</text>
</comment>
<dbReference type="EMBL" id="PGCI01001038">
    <property type="protein sequence ID" value="PLW08909.1"/>
    <property type="molecule type" value="Genomic_DNA"/>
</dbReference>
<feature type="compositionally biased region" description="Basic and acidic residues" evidence="1">
    <location>
        <begin position="133"/>
        <end position="143"/>
    </location>
</feature>
<gene>
    <name evidence="2" type="ORF">PCASD_22292</name>
</gene>
<evidence type="ECO:0000313" key="2">
    <source>
        <dbReference type="EMBL" id="PLW08909.1"/>
    </source>
</evidence>
<protein>
    <submittedName>
        <fullName evidence="2">Uncharacterized protein</fullName>
    </submittedName>
</protein>
<feature type="region of interest" description="Disordered" evidence="1">
    <location>
        <begin position="122"/>
        <end position="143"/>
    </location>
</feature>
<reference evidence="2 3" key="1">
    <citation type="submission" date="2017-11" db="EMBL/GenBank/DDBJ databases">
        <title>De novo assembly and phasing of dikaryotic genomes from two isolates of Puccinia coronata f. sp. avenae, the causal agent of oat crown rust.</title>
        <authorList>
            <person name="Miller M.E."/>
            <person name="Zhang Y."/>
            <person name="Omidvar V."/>
            <person name="Sperschneider J."/>
            <person name="Schwessinger B."/>
            <person name="Raley C."/>
            <person name="Palmer J.M."/>
            <person name="Garnica D."/>
            <person name="Upadhyaya N."/>
            <person name="Rathjen J."/>
            <person name="Taylor J.M."/>
            <person name="Park R.F."/>
            <person name="Dodds P.N."/>
            <person name="Hirsch C.D."/>
            <person name="Kianian S.F."/>
            <person name="Figueroa M."/>
        </authorList>
    </citation>
    <scope>NUCLEOTIDE SEQUENCE [LARGE SCALE GENOMIC DNA]</scope>
    <source>
        <strain evidence="2">12SD80</strain>
    </source>
</reference>
<dbReference type="Proteomes" id="UP000235392">
    <property type="component" value="Unassembled WGS sequence"/>
</dbReference>
<sequence length="237" mass="26499">MPSGHLMRLTKLKLKRHFWLSNGTLSKRPMERTNQSSGKDPSLLQRQVLCLSTQTYYISSERSSSSLSLESSTSFSLASPGGTLVIPKCNRNRFKFGSLTESDTAGINRSNTAVRAVLEQPCSTGGRTGTVRPKQEPTGRTDLSDRSRLVLCDRSQELIGQACPTRRQVLRSDSACPTTSQTRLFEHRSNCRVRPVNAGSATCVKLYFCDSVEFFFTTIHLERMKHAPKLLKRIILL</sequence>
<accession>A0A2N5S6S0</accession>
<name>A0A2N5S6S0_9BASI</name>
<evidence type="ECO:0000256" key="1">
    <source>
        <dbReference type="SAM" id="MobiDB-lite"/>
    </source>
</evidence>
<dbReference type="AlphaFoldDB" id="A0A2N5S6S0"/>
<proteinExistence type="predicted"/>
<evidence type="ECO:0000313" key="3">
    <source>
        <dbReference type="Proteomes" id="UP000235392"/>
    </source>
</evidence>
<organism evidence="2 3">
    <name type="scientific">Puccinia coronata f. sp. avenae</name>
    <dbReference type="NCBI Taxonomy" id="200324"/>
    <lineage>
        <taxon>Eukaryota</taxon>
        <taxon>Fungi</taxon>
        <taxon>Dikarya</taxon>
        <taxon>Basidiomycota</taxon>
        <taxon>Pucciniomycotina</taxon>
        <taxon>Pucciniomycetes</taxon>
        <taxon>Pucciniales</taxon>
        <taxon>Pucciniaceae</taxon>
        <taxon>Puccinia</taxon>
    </lineage>
</organism>